<dbReference type="GO" id="GO:0005737">
    <property type="term" value="C:cytoplasm"/>
    <property type="evidence" value="ECO:0007669"/>
    <property type="project" value="UniProtKB-UniRule"/>
</dbReference>
<dbReference type="SMART" id="SM00320">
    <property type="entry name" value="WD40"/>
    <property type="match status" value="6"/>
</dbReference>
<evidence type="ECO:0000256" key="5">
    <source>
        <dbReference type="ARBA" id="ARBA00022737"/>
    </source>
</evidence>
<name>A0A0K9PUV0_ZOSMR</name>
<feature type="repeat" description="WD" evidence="8">
    <location>
        <begin position="182"/>
        <end position="223"/>
    </location>
</feature>
<dbReference type="PROSITE" id="PS50294">
    <property type="entry name" value="WD_REPEATS_REGION"/>
    <property type="match status" value="5"/>
</dbReference>
<dbReference type="PROSITE" id="PS50082">
    <property type="entry name" value="WD_REPEATS_2"/>
    <property type="match status" value="5"/>
</dbReference>
<dbReference type="HAMAP" id="MF_03022">
    <property type="entry name" value="Katanin_p80_B1"/>
    <property type="match status" value="1"/>
</dbReference>
<dbReference type="InterPro" id="IPR036322">
    <property type="entry name" value="WD40_repeat_dom_sf"/>
</dbReference>
<dbReference type="OrthoDB" id="538223at2759"/>
<dbReference type="FunFam" id="2.130.10.10:FF:000583">
    <property type="entry name" value="Katanin p80 WD40 repeat-containing subunit B1 homolog"/>
    <property type="match status" value="1"/>
</dbReference>
<dbReference type="AlphaFoldDB" id="A0A0K9PUV0"/>
<dbReference type="Proteomes" id="UP000036987">
    <property type="component" value="Unassembled WGS sequence"/>
</dbReference>
<comment type="function">
    <text evidence="7">May participate in a complex which severs microtubules in an ATP-dependent manner. Microtubule severing may promote rapid reorganization of cellular microtubule arrays.</text>
</comment>
<keyword evidence="6 7" id="KW-0206">Cytoskeleton</keyword>
<feature type="repeat" description="WD" evidence="8">
    <location>
        <begin position="140"/>
        <end position="181"/>
    </location>
</feature>
<evidence type="ECO:0000256" key="3">
    <source>
        <dbReference type="ARBA" id="ARBA00022574"/>
    </source>
</evidence>
<dbReference type="InterPro" id="IPR015943">
    <property type="entry name" value="WD40/YVTN_repeat-like_dom_sf"/>
</dbReference>
<protein>
    <recommendedName>
        <fullName evidence="7">Katanin p80 WD40 repeat-containing subunit B1 homolog</fullName>
    </recommendedName>
</protein>
<organism evidence="11 12">
    <name type="scientific">Zostera marina</name>
    <name type="common">Eelgrass</name>
    <dbReference type="NCBI Taxonomy" id="29655"/>
    <lineage>
        <taxon>Eukaryota</taxon>
        <taxon>Viridiplantae</taxon>
        <taxon>Streptophyta</taxon>
        <taxon>Embryophyta</taxon>
        <taxon>Tracheophyta</taxon>
        <taxon>Spermatophyta</taxon>
        <taxon>Magnoliopsida</taxon>
        <taxon>Liliopsida</taxon>
        <taxon>Zosteraceae</taxon>
        <taxon>Zostera</taxon>
    </lineage>
</organism>
<dbReference type="PANTHER" id="PTHR19845">
    <property type="entry name" value="KATANIN P80 SUBUNIT"/>
    <property type="match status" value="1"/>
</dbReference>
<evidence type="ECO:0000313" key="11">
    <source>
        <dbReference type="EMBL" id="KMZ72813.1"/>
    </source>
</evidence>
<feature type="region of interest" description="Disordered" evidence="9">
    <location>
        <begin position="579"/>
        <end position="603"/>
    </location>
</feature>
<dbReference type="InterPro" id="IPR001680">
    <property type="entry name" value="WD40_rpt"/>
</dbReference>
<comment type="subcellular location">
    <subcellularLocation>
        <location evidence="1 7">Cytoplasm</location>
        <location evidence="1 7">Cytoskeleton</location>
    </subcellularLocation>
</comment>
<dbReference type="Pfam" id="PF00400">
    <property type="entry name" value="WD40"/>
    <property type="match status" value="5"/>
</dbReference>
<feature type="domain" description="Katanin p80 subunit C-terminal" evidence="10">
    <location>
        <begin position="664"/>
        <end position="821"/>
    </location>
</feature>
<dbReference type="GO" id="GO:0007019">
    <property type="term" value="P:microtubule depolymerization"/>
    <property type="evidence" value="ECO:0000318"/>
    <property type="project" value="GO_Central"/>
</dbReference>
<dbReference type="SUPFAM" id="SSF50978">
    <property type="entry name" value="WD40 repeat-like"/>
    <property type="match status" value="1"/>
</dbReference>
<dbReference type="GO" id="GO:0005874">
    <property type="term" value="C:microtubule"/>
    <property type="evidence" value="ECO:0007669"/>
    <property type="project" value="UniProtKB-KW"/>
</dbReference>
<dbReference type="STRING" id="29655.A0A0K9PUV0"/>
<feature type="compositionally biased region" description="Polar residues" evidence="9">
    <location>
        <begin position="422"/>
        <end position="431"/>
    </location>
</feature>
<evidence type="ECO:0000256" key="8">
    <source>
        <dbReference type="PROSITE-ProRule" id="PRU00221"/>
    </source>
</evidence>
<feature type="compositionally biased region" description="Basic and acidic residues" evidence="9">
    <location>
        <begin position="584"/>
        <end position="602"/>
    </location>
</feature>
<gene>
    <name evidence="11" type="ORF">ZOSMA_15G01520</name>
</gene>
<proteinExistence type="inferred from homology"/>
<dbReference type="EMBL" id="LFYR01000620">
    <property type="protein sequence ID" value="KMZ72813.1"/>
    <property type="molecule type" value="Genomic_DNA"/>
</dbReference>
<dbReference type="FunFam" id="2.130.10.10:FF:000626">
    <property type="entry name" value="Katanin p80 WD40 repeat-containing subunit B1 homolog"/>
    <property type="match status" value="1"/>
</dbReference>
<dbReference type="InterPro" id="IPR020472">
    <property type="entry name" value="WD40_PAC1"/>
</dbReference>
<evidence type="ECO:0000256" key="1">
    <source>
        <dbReference type="ARBA" id="ARBA00004245"/>
    </source>
</evidence>
<evidence type="ECO:0000256" key="2">
    <source>
        <dbReference type="ARBA" id="ARBA00022490"/>
    </source>
</evidence>
<feature type="repeat" description="WD" evidence="8">
    <location>
        <begin position="13"/>
        <end position="55"/>
    </location>
</feature>
<feature type="repeat" description="WD" evidence="8">
    <location>
        <begin position="56"/>
        <end position="97"/>
    </location>
</feature>
<keyword evidence="5" id="KW-0677">Repeat</keyword>
<evidence type="ECO:0000256" key="9">
    <source>
        <dbReference type="SAM" id="MobiDB-lite"/>
    </source>
</evidence>
<evidence type="ECO:0000256" key="6">
    <source>
        <dbReference type="ARBA" id="ARBA00023212"/>
    </source>
</evidence>
<sequence length="826" mass="91344">MASTKRAYKLQEFIAHTSNVNCLKIGRKTSRLLATGGEDHMVNLWNIGQPNAVLSLSGHTSAVETVNFDSAEVLVAAGATSGTIKLWDLEEAKIIRTLTGHRSSCTTVDFHPFGEFFASGSLDTNLKIWDIRRKGCIQTYKGHTRRVNAIRFTPDGRWVVSGGEDNTVKLWDLTAGKLLHNFKCHEGQIQCIDFHPNEFLLATGSTDRTVKFWDLESFEMIGSAGPETTGVRSMIFNPDGRTLLCGLHESLKVFSWEPIRCHDTADVGWSGLSDMNIHEGKLLGCSYNRNCVGIWVVDISWAEPYEKSNTHIEPKSNFSGNLPLQGENNISTSIRRLSVSHTTDPGSDEVITSTQSLPSISQKLGVQSGQKTTTTISTALQAGPKMSMASTSVQAGLKTTLAGSATTPSLGTLKRNIPKVHLTNNNQSSKSDAIPTIVPKTGPRVEPVGSFSSANSPKKFQTMTNIQKSSKLDATSVIVPRTSSMIEPASDSRKEFVHGRMMQSSIKSKLSDFRKKMTNSNNSESESTFSTVVSKTFPPNRNSIDLQDIRNRKQAPSMHMDQPLTYQYKHCEIRVPKNYPPTEIQKEGRSDASVSDWEKREPSPSFVNSKSNYCFDNSRSAEASYSFTSSDKLGVQSDTEGPLSIVKDTLNAGNEDAIVVISKQQHEEFLISTKSRLKKLQVVDSLLQRNDIKDVLNAIETMSDHIVSADVVSVLLNRMNIITLEVCTFLLPVLSFLLEGKMDRSISISLEMLRNIVYLFGPIIRSTLSANLPIGVDLEAEKRTEWCNKCFIELEKTRTKLSSLTRRGGLVSKSAEELKHALRETF</sequence>
<dbReference type="Gene3D" id="2.130.10.10">
    <property type="entry name" value="YVTN repeat-like/Quinoprotein amine dehydrogenase"/>
    <property type="match status" value="2"/>
</dbReference>
<feature type="region of interest" description="Disordered" evidence="9">
    <location>
        <begin position="517"/>
        <end position="544"/>
    </location>
</feature>
<dbReference type="InterPro" id="IPR026962">
    <property type="entry name" value="KTNB1"/>
</dbReference>
<dbReference type="GO" id="GO:0008352">
    <property type="term" value="C:katanin complex"/>
    <property type="evidence" value="ECO:0000318"/>
    <property type="project" value="GO_Central"/>
</dbReference>
<feature type="region of interest" description="Disordered" evidence="9">
    <location>
        <begin position="422"/>
        <end position="457"/>
    </location>
</feature>
<evidence type="ECO:0000256" key="7">
    <source>
        <dbReference type="HAMAP-Rule" id="MF_03022"/>
    </source>
</evidence>
<keyword evidence="4 7" id="KW-0493">Microtubule</keyword>
<dbReference type="InterPro" id="IPR028021">
    <property type="entry name" value="Katanin_C-terminal"/>
</dbReference>
<comment type="caution">
    <text evidence="11">The sequence shown here is derived from an EMBL/GenBank/DDBJ whole genome shotgun (WGS) entry which is preliminary data.</text>
</comment>
<comment type="similarity">
    <text evidence="7">Belongs to the WD repeat KATNB1 family.</text>
</comment>
<reference evidence="12" key="1">
    <citation type="journal article" date="2016" name="Nature">
        <title>The genome of the seagrass Zostera marina reveals angiosperm adaptation to the sea.</title>
        <authorList>
            <person name="Olsen J.L."/>
            <person name="Rouze P."/>
            <person name="Verhelst B."/>
            <person name="Lin Y.-C."/>
            <person name="Bayer T."/>
            <person name="Collen J."/>
            <person name="Dattolo E."/>
            <person name="De Paoli E."/>
            <person name="Dittami S."/>
            <person name="Maumus F."/>
            <person name="Michel G."/>
            <person name="Kersting A."/>
            <person name="Lauritano C."/>
            <person name="Lohaus R."/>
            <person name="Toepel M."/>
            <person name="Tonon T."/>
            <person name="Vanneste K."/>
            <person name="Amirebrahimi M."/>
            <person name="Brakel J."/>
            <person name="Bostroem C."/>
            <person name="Chovatia M."/>
            <person name="Grimwood J."/>
            <person name="Jenkins J.W."/>
            <person name="Jueterbock A."/>
            <person name="Mraz A."/>
            <person name="Stam W.T."/>
            <person name="Tice H."/>
            <person name="Bornberg-Bauer E."/>
            <person name="Green P.J."/>
            <person name="Pearson G.A."/>
            <person name="Procaccini G."/>
            <person name="Duarte C.M."/>
            <person name="Schmutz J."/>
            <person name="Reusch T.B.H."/>
            <person name="Van de Peer Y."/>
        </authorList>
    </citation>
    <scope>NUCLEOTIDE SEQUENCE [LARGE SCALE GENOMIC DNA]</scope>
    <source>
        <strain evidence="12">cv. Finnish</strain>
    </source>
</reference>
<feature type="repeat" description="WD" evidence="8">
    <location>
        <begin position="98"/>
        <end position="139"/>
    </location>
</feature>
<accession>A0A0K9PUV0</accession>
<dbReference type="PANTHER" id="PTHR19845:SF0">
    <property type="entry name" value="KATANIN P80 WD40 REPEAT-CONTAINING SUBUNIT B1"/>
    <property type="match status" value="1"/>
</dbReference>
<evidence type="ECO:0000313" key="12">
    <source>
        <dbReference type="Proteomes" id="UP000036987"/>
    </source>
</evidence>
<dbReference type="GO" id="GO:0008017">
    <property type="term" value="F:microtubule binding"/>
    <property type="evidence" value="ECO:0007669"/>
    <property type="project" value="UniProtKB-UniRule"/>
</dbReference>
<evidence type="ECO:0000259" key="10">
    <source>
        <dbReference type="Pfam" id="PF13925"/>
    </source>
</evidence>
<dbReference type="GO" id="GO:0051013">
    <property type="term" value="P:microtubule severing"/>
    <property type="evidence" value="ECO:0007669"/>
    <property type="project" value="UniProtKB-UniRule"/>
</dbReference>
<keyword evidence="3 8" id="KW-0853">WD repeat</keyword>
<dbReference type="OMA" id="CHEGKIQ"/>
<dbReference type="CDD" id="cd00200">
    <property type="entry name" value="WD40"/>
    <property type="match status" value="1"/>
</dbReference>
<dbReference type="InterPro" id="IPR019775">
    <property type="entry name" value="WD40_repeat_CS"/>
</dbReference>
<keyword evidence="12" id="KW-1185">Reference proteome</keyword>
<feature type="compositionally biased region" description="Low complexity" evidence="9">
    <location>
        <begin position="518"/>
        <end position="537"/>
    </location>
</feature>
<dbReference type="Pfam" id="PF13925">
    <property type="entry name" value="Katanin_con80"/>
    <property type="match status" value="1"/>
</dbReference>
<dbReference type="PRINTS" id="PR00320">
    <property type="entry name" value="GPROTEINBRPT"/>
</dbReference>
<dbReference type="PROSITE" id="PS00678">
    <property type="entry name" value="WD_REPEATS_1"/>
    <property type="match status" value="3"/>
</dbReference>
<keyword evidence="2 7" id="KW-0963">Cytoplasm</keyword>
<evidence type="ECO:0000256" key="4">
    <source>
        <dbReference type="ARBA" id="ARBA00022701"/>
    </source>
</evidence>